<reference evidence="3 4" key="1">
    <citation type="submission" date="2021-04" db="EMBL/GenBank/DDBJ databases">
        <title>Ruania sp. nov., isolated from sandy soil of mangrove forest.</title>
        <authorList>
            <person name="Ge X."/>
            <person name="Huang R."/>
            <person name="Liu W."/>
        </authorList>
    </citation>
    <scope>NUCLEOTIDE SEQUENCE [LARGE SCALE GENOMIC DNA]</scope>
    <source>
        <strain evidence="3 4">N2-46</strain>
    </source>
</reference>
<evidence type="ECO:0000259" key="2">
    <source>
        <dbReference type="Pfam" id="PF08327"/>
    </source>
</evidence>
<protein>
    <submittedName>
        <fullName evidence="3">SRPBCC family protein</fullName>
    </submittedName>
</protein>
<proteinExistence type="inferred from homology"/>
<name>A0ABS7SG62_9MICO</name>
<evidence type="ECO:0000256" key="1">
    <source>
        <dbReference type="ARBA" id="ARBA00006817"/>
    </source>
</evidence>
<dbReference type="InterPro" id="IPR013538">
    <property type="entry name" value="ASHA1/2-like_C"/>
</dbReference>
<evidence type="ECO:0000313" key="3">
    <source>
        <dbReference type="EMBL" id="MBZ2199047.1"/>
    </source>
</evidence>
<dbReference type="InterPro" id="IPR023393">
    <property type="entry name" value="START-like_dom_sf"/>
</dbReference>
<keyword evidence="4" id="KW-1185">Reference proteome</keyword>
<comment type="similarity">
    <text evidence="1">Belongs to the AHA1 family.</text>
</comment>
<comment type="caution">
    <text evidence="3">The sequence shown here is derived from an EMBL/GenBank/DDBJ whole genome shotgun (WGS) entry which is preliminary data.</text>
</comment>
<dbReference type="EMBL" id="JAGSHT010000023">
    <property type="protein sequence ID" value="MBZ2199047.1"/>
    <property type="molecule type" value="Genomic_DNA"/>
</dbReference>
<dbReference type="Proteomes" id="UP000826651">
    <property type="component" value="Unassembled WGS sequence"/>
</dbReference>
<sequence length="170" mass="19298">MSTAPQERTNLHVDITVEVPVDHAFRVFTGHFDEIKPRAHNLLPVPIERTVLEPRVGGTIYDIGTDGSICTWARVLAYEPPHRLAFSWDISPQWRIEPDPARTSEVEIRFTSEAPDRTRVVLEHRNLDRHGQGWEGFTSLDTGDGWPLYLARYRDVAERVARDGSTSALA</sequence>
<dbReference type="CDD" id="cd08891">
    <property type="entry name" value="SRPBCC_CalC"/>
    <property type="match status" value="1"/>
</dbReference>
<dbReference type="SUPFAM" id="SSF55961">
    <property type="entry name" value="Bet v1-like"/>
    <property type="match status" value="1"/>
</dbReference>
<evidence type="ECO:0000313" key="4">
    <source>
        <dbReference type="Proteomes" id="UP000826651"/>
    </source>
</evidence>
<dbReference type="Gene3D" id="3.30.530.20">
    <property type="match status" value="1"/>
</dbReference>
<feature type="domain" description="Activator of Hsp90 ATPase homologue 1/2-like C-terminal" evidence="2">
    <location>
        <begin position="51"/>
        <end position="152"/>
    </location>
</feature>
<dbReference type="RefSeq" id="WP_223410901.1">
    <property type="nucleotide sequence ID" value="NZ_JAGSHT010000023.1"/>
</dbReference>
<organism evidence="3 4">
    <name type="scientific">Occultella gossypii</name>
    <dbReference type="NCBI Taxonomy" id="2800820"/>
    <lineage>
        <taxon>Bacteria</taxon>
        <taxon>Bacillati</taxon>
        <taxon>Actinomycetota</taxon>
        <taxon>Actinomycetes</taxon>
        <taxon>Micrococcales</taxon>
        <taxon>Ruaniaceae</taxon>
        <taxon>Occultella</taxon>
    </lineage>
</organism>
<accession>A0ABS7SG62</accession>
<dbReference type="Pfam" id="PF08327">
    <property type="entry name" value="AHSA1"/>
    <property type="match status" value="1"/>
</dbReference>
<gene>
    <name evidence="3" type="ORF">KCQ71_23065</name>
</gene>